<feature type="binding site" evidence="4">
    <location>
        <begin position="126"/>
        <end position="128"/>
    </location>
    <ligand>
        <name>substrate</name>
    </ligand>
</feature>
<comment type="caution">
    <text evidence="5">The sequence shown here is derived from an EMBL/GenBank/DDBJ whole genome shotgun (WGS) entry which is preliminary data.</text>
</comment>
<comment type="function">
    <text evidence="4">Catalytic subunit of the molybdopterin synthase complex, a complex that catalyzes the conversion of precursor Z into molybdopterin. Acts by mediating the incorporation of 2 sulfur atoms from thiocarboxylated MOCS2A into precursor Z to generate a dithiolene group.</text>
</comment>
<dbReference type="EC" id="2.8.1.12" evidence="4"/>
<evidence type="ECO:0000256" key="1">
    <source>
        <dbReference type="ARBA" id="ARBA00022490"/>
    </source>
</evidence>
<dbReference type="HAMAP" id="MF_03052">
    <property type="entry name" value="MOC2B"/>
    <property type="match status" value="1"/>
</dbReference>
<feature type="binding site" evidence="4">
    <location>
        <begin position="103"/>
        <end position="104"/>
    </location>
    <ligand>
        <name>substrate</name>
    </ligand>
</feature>
<keyword evidence="2 4" id="KW-0808">Transferase</keyword>
<dbReference type="GO" id="GO:0006777">
    <property type="term" value="P:Mo-molybdopterin cofactor biosynthetic process"/>
    <property type="evidence" value="ECO:0007669"/>
    <property type="project" value="UniProtKB-UniRule"/>
</dbReference>
<evidence type="ECO:0000313" key="5">
    <source>
        <dbReference type="EMBL" id="KAJ8924411.1"/>
    </source>
</evidence>
<comment type="subunit">
    <text evidence="4">Heterotetramer; composed of 2 small (MOCS2A) and 2 large (MOCS2B) subunits.</text>
</comment>
<dbReference type="Proteomes" id="UP001159042">
    <property type="component" value="Unassembled WGS sequence"/>
</dbReference>
<keyword evidence="6" id="KW-1185">Reference proteome</keyword>
<feature type="binding site" evidence="4">
    <location>
        <position position="119"/>
    </location>
    <ligand>
        <name>substrate</name>
    </ligand>
</feature>
<dbReference type="GO" id="GO:1990140">
    <property type="term" value="C:molybdopterin synthase complex"/>
    <property type="evidence" value="ECO:0007669"/>
    <property type="project" value="UniProtKB-UniRule"/>
</dbReference>
<gene>
    <name evidence="4" type="primary">Mocs2</name>
    <name evidence="5" type="ORF">NQ315_007207</name>
</gene>
<comment type="miscellaneous">
    <text evidence="4">This protein is produced by a bicistronic gene which also produces the large subunit (MOCS2A).</text>
</comment>
<evidence type="ECO:0000256" key="3">
    <source>
        <dbReference type="ARBA" id="ARBA00023150"/>
    </source>
</evidence>
<reference evidence="5 6" key="1">
    <citation type="journal article" date="2023" name="Insect Mol. Biol.">
        <title>Genome sequencing provides insights into the evolution of gene families encoding plant cell wall-degrading enzymes in longhorned beetles.</title>
        <authorList>
            <person name="Shin N.R."/>
            <person name="Okamura Y."/>
            <person name="Kirsch R."/>
            <person name="Pauchet Y."/>
        </authorList>
    </citation>
    <scope>NUCLEOTIDE SEQUENCE [LARGE SCALE GENOMIC DNA]</scope>
    <source>
        <strain evidence="5">EAD_L_NR</strain>
    </source>
</reference>
<dbReference type="InterPro" id="IPR003448">
    <property type="entry name" value="Mopterin_biosynth_MoaE"/>
</dbReference>
<dbReference type="AlphaFoldDB" id="A0AAV8WDS3"/>
<keyword evidence="1 4" id="KW-0963">Cytoplasm</keyword>
<dbReference type="Gene3D" id="3.90.1170.40">
    <property type="entry name" value="Molybdopterin biosynthesis MoaE subunit"/>
    <property type="match status" value="1"/>
</dbReference>
<organism evidence="5 6">
    <name type="scientific">Exocentrus adspersus</name>
    <dbReference type="NCBI Taxonomy" id="1586481"/>
    <lineage>
        <taxon>Eukaryota</taxon>
        <taxon>Metazoa</taxon>
        <taxon>Ecdysozoa</taxon>
        <taxon>Arthropoda</taxon>
        <taxon>Hexapoda</taxon>
        <taxon>Insecta</taxon>
        <taxon>Pterygota</taxon>
        <taxon>Neoptera</taxon>
        <taxon>Endopterygota</taxon>
        <taxon>Coleoptera</taxon>
        <taxon>Polyphaga</taxon>
        <taxon>Cucujiformia</taxon>
        <taxon>Chrysomeloidea</taxon>
        <taxon>Cerambycidae</taxon>
        <taxon>Lamiinae</taxon>
        <taxon>Acanthocinini</taxon>
        <taxon>Exocentrus</taxon>
    </lineage>
</organism>
<accession>A0AAV8WDS3</accession>
<dbReference type="SUPFAM" id="SSF54690">
    <property type="entry name" value="Molybdopterin synthase subunit MoaE"/>
    <property type="match status" value="1"/>
</dbReference>
<dbReference type="InterPro" id="IPR028888">
    <property type="entry name" value="MOCS2B_euk"/>
</dbReference>
<evidence type="ECO:0000313" key="6">
    <source>
        <dbReference type="Proteomes" id="UP001159042"/>
    </source>
</evidence>
<sequence>MKGNHLKFTKEKLSVEELTDLVTSPSCGAVSVFIGTTRDNFEDKTVLKLEYEAYESMGIKALEQICDQIRERWSSVENIAIYHRLGVVPVKEASIVIAISCPHREEAIKATEWCINTVKKSVPIWKKEIYADTKAEWKENKESFPNASKLKQKKFEFQQQIDVPYVPPHLVQVNASLAEVNERIKKFMERKRREIDANNIREFCCGDRNSEFTCARIDAVLQKRKDSKSHLQVNRVLNSYQHRDQTNSDYLKKYIPPNGIEERIQNLECQLSLTTAVPKNIYRRLKSLEDRLLYLESVSPEYIQFWDKTTPSKGNRKKVYSIEDIDELIAETEKKVKTV</sequence>
<evidence type="ECO:0000256" key="2">
    <source>
        <dbReference type="ARBA" id="ARBA00022679"/>
    </source>
</evidence>
<dbReference type="FunFam" id="3.90.1170.40:FF:000002">
    <property type="entry name" value="Molybdopterin synthase catalytic subunit"/>
    <property type="match status" value="1"/>
</dbReference>
<comment type="pathway">
    <text evidence="4">Cofactor biosynthesis; molybdopterin biosynthesis.</text>
</comment>
<name>A0AAV8WDS3_9CUCU</name>
<comment type="similarity">
    <text evidence="4">Belongs to the MoaE family. MOCS2B subfamily.</text>
</comment>
<dbReference type="InterPro" id="IPR036563">
    <property type="entry name" value="MoaE_sf"/>
</dbReference>
<evidence type="ECO:0000256" key="4">
    <source>
        <dbReference type="HAMAP-Rule" id="MF_03052"/>
    </source>
</evidence>
<dbReference type="Pfam" id="PF02391">
    <property type="entry name" value="MoaE"/>
    <property type="match status" value="1"/>
</dbReference>
<dbReference type="CDD" id="cd00756">
    <property type="entry name" value="MoaE"/>
    <property type="match status" value="1"/>
</dbReference>
<proteinExistence type="inferred from homology"/>
<keyword evidence="3 4" id="KW-0501">Molybdenum cofactor biosynthesis</keyword>
<protein>
    <recommendedName>
        <fullName evidence="4">Molybdopterin synthase catalytic subunit</fullName>
        <ecNumber evidence="4">2.8.1.12</ecNumber>
    </recommendedName>
    <alternativeName>
        <fullName evidence="4">Molybdenum cofactor synthesis protein 2 large subunit</fullName>
    </alternativeName>
    <alternativeName>
        <fullName evidence="4">Molybdenum cofactor synthesis protein 2B</fullName>
        <shortName evidence="4">MOCS2B</shortName>
    </alternativeName>
</protein>
<comment type="subcellular location">
    <subcellularLocation>
        <location evidence="4">Cytoplasm</location>
    </subcellularLocation>
</comment>
<dbReference type="EMBL" id="JANEYG010000003">
    <property type="protein sequence ID" value="KAJ8924411.1"/>
    <property type="molecule type" value="Genomic_DNA"/>
</dbReference>
<comment type="catalytic activity">
    <reaction evidence="4">
        <text>2 [molybdopterin-synthase sulfur-carrier protein]-C-terminal-Gly-aminoethanethioate + cyclic pyranopterin phosphate + H2O = molybdopterin + 2 [molybdopterin-synthase sulfur-carrier protein]-C-terminal Gly-Gly + 2 H(+)</text>
        <dbReference type="Rhea" id="RHEA:26333"/>
        <dbReference type="Rhea" id="RHEA-COMP:12202"/>
        <dbReference type="Rhea" id="RHEA-COMP:19907"/>
        <dbReference type="ChEBI" id="CHEBI:15377"/>
        <dbReference type="ChEBI" id="CHEBI:15378"/>
        <dbReference type="ChEBI" id="CHEBI:58698"/>
        <dbReference type="ChEBI" id="CHEBI:59648"/>
        <dbReference type="ChEBI" id="CHEBI:90778"/>
        <dbReference type="ChEBI" id="CHEBI:232372"/>
        <dbReference type="EC" id="2.8.1.12"/>
    </reaction>
</comment>
<dbReference type="PANTHER" id="PTHR23404">
    <property type="entry name" value="MOLYBDOPTERIN SYNTHASE RELATED"/>
    <property type="match status" value="1"/>
</dbReference>
<dbReference type="GO" id="GO:0030366">
    <property type="term" value="F:molybdopterin synthase activity"/>
    <property type="evidence" value="ECO:0007669"/>
    <property type="project" value="UniProtKB-UniRule"/>
</dbReference>